<proteinExistence type="predicted"/>
<keyword evidence="1" id="KW-1133">Transmembrane helix</keyword>
<dbReference type="Pfam" id="PF20153">
    <property type="entry name" value="DUF6535"/>
    <property type="match status" value="1"/>
</dbReference>
<name>A0AA39KBQ6_ARMTA</name>
<dbReference type="AlphaFoldDB" id="A0AA39KBQ6"/>
<evidence type="ECO:0000313" key="4">
    <source>
        <dbReference type="Proteomes" id="UP001175211"/>
    </source>
</evidence>
<dbReference type="Proteomes" id="UP001175211">
    <property type="component" value="Unassembled WGS sequence"/>
</dbReference>
<feature type="transmembrane region" description="Helical" evidence="1">
    <location>
        <begin position="52"/>
        <end position="71"/>
    </location>
</feature>
<feature type="domain" description="DUF6535" evidence="2">
    <location>
        <begin position="30"/>
        <end position="206"/>
    </location>
</feature>
<evidence type="ECO:0000259" key="2">
    <source>
        <dbReference type="Pfam" id="PF20153"/>
    </source>
</evidence>
<accession>A0AA39KBQ6</accession>
<keyword evidence="1" id="KW-0472">Membrane</keyword>
<gene>
    <name evidence="3" type="ORF">EV420DRAFT_1682242</name>
</gene>
<feature type="transmembrane region" description="Helical" evidence="1">
    <location>
        <begin position="212"/>
        <end position="236"/>
    </location>
</feature>
<dbReference type="InterPro" id="IPR045338">
    <property type="entry name" value="DUF6535"/>
</dbReference>
<organism evidence="3 4">
    <name type="scientific">Armillaria tabescens</name>
    <name type="common">Ringless honey mushroom</name>
    <name type="synonym">Agaricus tabescens</name>
    <dbReference type="NCBI Taxonomy" id="1929756"/>
    <lineage>
        <taxon>Eukaryota</taxon>
        <taxon>Fungi</taxon>
        <taxon>Dikarya</taxon>
        <taxon>Basidiomycota</taxon>
        <taxon>Agaricomycotina</taxon>
        <taxon>Agaricomycetes</taxon>
        <taxon>Agaricomycetidae</taxon>
        <taxon>Agaricales</taxon>
        <taxon>Marasmiineae</taxon>
        <taxon>Physalacriaceae</taxon>
        <taxon>Desarmillaria</taxon>
    </lineage>
</organism>
<reference evidence="3" key="1">
    <citation type="submission" date="2023-06" db="EMBL/GenBank/DDBJ databases">
        <authorList>
            <consortium name="Lawrence Berkeley National Laboratory"/>
            <person name="Ahrendt S."/>
            <person name="Sahu N."/>
            <person name="Indic B."/>
            <person name="Wong-Bajracharya J."/>
            <person name="Merenyi Z."/>
            <person name="Ke H.-M."/>
            <person name="Monk M."/>
            <person name="Kocsube S."/>
            <person name="Drula E."/>
            <person name="Lipzen A."/>
            <person name="Balint B."/>
            <person name="Henrissat B."/>
            <person name="Andreopoulos B."/>
            <person name="Martin F.M."/>
            <person name="Harder C.B."/>
            <person name="Rigling D."/>
            <person name="Ford K.L."/>
            <person name="Foster G.D."/>
            <person name="Pangilinan J."/>
            <person name="Papanicolaou A."/>
            <person name="Barry K."/>
            <person name="LaButti K."/>
            <person name="Viragh M."/>
            <person name="Koriabine M."/>
            <person name="Yan M."/>
            <person name="Riley R."/>
            <person name="Champramary S."/>
            <person name="Plett K.L."/>
            <person name="Tsai I.J."/>
            <person name="Slot J."/>
            <person name="Sipos G."/>
            <person name="Plett J."/>
            <person name="Nagy L.G."/>
            <person name="Grigoriev I.V."/>
        </authorList>
    </citation>
    <scope>NUCLEOTIDE SEQUENCE</scope>
    <source>
        <strain evidence="3">CCBAS 213</strain>
    </source>
</reference>
<sequence length="637" mass="72201">MASGATPRDYKARYPLDPYGQEMSGNARIWSIYLEEAADFDANMLAEWRDTIGVLLVFAGLFSAVLTTFVVQTPQNMQPDYGEASMLLLFEILKATASNRSQSSIPSSPIAFFSASRSDEWMNSLWFVSLTFSLITALVAVLVKQWLDQYVAVVSDSSARDRARIRHMRYAGLQTWQVPMIIGLLPVLLHISLAFFFAGLAIFLFSLGMKVAWLVSTIGAATYVAYIIALILPFIYPYCPYKVPLTLYAHRLYQLVSNCFLPRIIFAPHYPFPHMFHHDSCFHLSRYHKWHQDFIHSRQKCRTLKDIEHNYVQECAPKVDAQSLHWLHSSTSNASVHQSVLQAISGMSSDATRYLPEKYRSALVVSLHQQIERMKPLVPFPGARSEVVELELYCRALSLLCGHLTVKCSNGQLKMALYSMTSPEKASSVFLGILQGPLHHFLTLPSLVWKILVDVAFSSPTLRSGVLESELELMKILAGSMTTTGENEDVTTIDKPTEEVKEHILDKLSVFWKYDPTQKPVATDTSLHFRAMAVFIPQIHQRLCDSVFALERKQIIDTFQPFLDIIEHTQYQAEEFKPVLNTLYSLLSSEVFATVGDLETLVRRILTVLDAHQYVQNLTPNIRFHSIAYPKQGKLNS</sequence>
<evidence type="ECO:0000313" key="3">
    <source>
        <dbReference type="EMBL" id="KAK0458219.1"/>
    </source>
</evidence>
<dbReference type="RefSeq" id="XP_060330507.1">
    <property type="nucleotide sequence ID" value="XM_060479226.1"/>
</dbReference>
<dbReference type="EMBL" id="JAUEPS010000018">
    <property type="protein sequence ID" value="KAK0458219.1"/>
    <property type="molecule type" value="Genomic_DNA"/>
</dbReference>
<protein>
    <recommendedName>
        <fullName evidence="2">DUF6535 domain-containing protein</fullName>
    </recommendedName>
</protein>
<keyword evidence="4" id="KW-1185">Reference proteome</keyword>
<evidence type="ECO:0000256" key="1">
    <source>
        <dbReference type="SAM" id="Phobius"/>
    </source>
</evidence>
<comment type="caution">
    <text evidence="3">The sequence shown here is derived from an EMBL/GenBank/DDBJ whole genome shotgun (WGS) entry which is preliminary data.</text>
</comment>
<keyword evidence="1" id="KW-0812">Transmembrane</keyword>
<dbReference type="GeneID" id="85362774"/>
<feature type="transmembrane region" description="Helical" evidence="1">
    <location>
        <begin position="180"/>
        <end position="205"/>
    </location>
</feature>
<feature type="transmembrane region" description="Helical" evidence="1">
    <location>
        <begin position="125"/>
        <end position="147"/>
    </location>
</feature>